<dbReference type="RefSeq" id="WP_075541512.1">
    <property type="nucleotide sequence ID" value="NZ_UPHQ01000316.1"/>
</dbReference>
<name>A0A498QJQ9_9MYCO</name>
<feature type="compositionally biased region" description="Basic and acidic residues" evidence="1">
    <location>
        <begin position="41"/>
        <end position="50"/>
    </location>
</feature>
<gene>
    <name evidence="2" type="ORF">LAUMK13_05690</name>
</gene>
<organism evidence="2 3">
    <name type="scientific">Mycobacterium innocens</name>
    <dbReference type="NCBI Taxonomy" id="2341083"/>
    <lineage>
        <taxon>Bacteria</taxon>
        <taxon>Bacillati</taxon>
        <taxon>Actinomycetota</taxon>
        <taxon>Actinomycetes</taxon>
        <taxon>Mycobacteriales</taxon>
        <taxon>Mycobacteriaceae</taxon>
        <taxon>Mycobacterium</taxon>
    </lineage>
</organism>
<reference evidence="2 3" key="1">
    <citation type="submission" date="2018-09" db="EMBL/GenBank/DDBJ databases">
        <authorList>
            <person name="Tagini F."/>
        </authorList>
    </citation>
    <scope>NUCLEOTIDE SEQUENCE [LARGE SCALE GENOMIC DNA]</scope>
    <source>
        <strain evidence="2 3">MK13</strain>
    </source>
</reference>
<feature type="region of interest" description="Disordered" evidence="1">
    <location>
        <begin position="1"/>
        <end position="59"/>
    </location>
</feature>
<evidence type="ECO:0000313" key="2">
    <source>
        <dbReference type="EMBL" id="VBA46569.1"/>
    </source>
</evidence>
<evidence type="ECO:0000313" key="3">
    <source>
        <dbReference type="Proteomes" id="UP000267289"/>
    </source>
</evidence>
<keyword evidence="3" id="KW-1185">Reference proteome</keyword>
<dbReference type="Gene3D" id="3.40.50.300">
    <property type="entry name" value="P-loop containing nucleotide triphosphate hydrolases"/>
    <property type="match status" value="1"/>
</dbReference>
<dbReference type="Pfam" id="PF13481">
    <property type="entry name" value="AAA_25"/>
    <property type="match status" value="1"/>
</dbReference>
<feature type="compositionally biased region" description="Basic and acidic residues" evidence="1">
    <location>
        <begin position="579"/>
        <end position="589"/>
    </location>
</feature>
<protein>
    <recommendedName>
        <fullName evidence="4">AAA+ ATPase domain-containing protein</fullName>
    </recommendedName>
</protein>
<proteinExistence type="predicted"/>
<dbReference type="InterPro" id="IPR027417">
    <property type="entry name" value="P-loop_NTPase"/>
</dbReference>
<evidence type="ECO:0008006" key="4">
    <source>
        <dbReference type="Google" id="ProtNLM"/>
    </source>
</evidence>
<dbReference type="Proteomes" id="UP000267289">
    <property type="component" value="Unassembled WGS sequence"/>
</dbReference>
<accession>A0A498QJQ9</accession>
<dbReference type="OrthoDB" id="9775547at2"/>
<sequence length="608" mass="65885">MSDEKNNLQSSNDPRNRAGSPEANSHNGNGYVDPADLPADIGKRPRRVSDDTDGDGDGDELALAVPARVAAELCKAKLTLRARRALGQRSLYVNVDDLVTLGLITDKQRPTVDAADIACHHIMRVGLDLYEKTLPLDTLRGIVDNYDPHRQIALATLTDVADADNEYAALAVKKLRDRNTVGRAEGRRAALALTLTVAELLALGATNTDVRGLPSADEGSRAASVRIIENWNEVDRSDARRPALPAASITLTKASAVTRRHADWLWTTEGLNPLEYGVTAAMIPLHGLTTIAGREQAAKSTFCWWLAAQVTHGLLPGHYAGQPRDVVILASEDSETKIRRRLEAAGADLNRVYLPTKTTPDGITLPISIRDDLDTLTALLTGIEPGLVIFDPIKDFLGDGVNTDREDEVRPVLTPLLRLTEECGTAVVGLHHLNKSLKGDFLTRLTGSGAFKNVSRSVIGVAHELTTDRRLVQLMKSNDGELTRSAFQARVIGVDITIDGRTEKVGKWVMEGVSLSDLDTVLAAKERGGGGSAAERAKDALAKYLGDAEKPSEEVKQAVAKQLNISEETVKRAFRDLDGVSRRTKEKPSRTMWRLAAEGENRADDTAD</sequence>
<feature type="compositionally biased region" description="Basic and acidic residues" evidence="1">
    <location>
        <begin position="597"/>
        <end position="608"/>
    </location>
</feature>
<evidence type="ECO:0000256" key="1">
    <source>
        <dbReference type="SAM" id="MobiDB-lite"/>
    </source>
</evidence>
<dbReference type="AlphaFoldDB" id="A0A498QJQ9"/>
<dbReference type="EMBL" id="UPHQ01000316">
    <property type="protein sequence ID" value="VBA46569.1"/>
    <property type="molecule type" value="Genomic_DNA"/>
</dbReference>
<dbReference type="SUPFAM" id="SSF52540">
    <property type="entry name" value="P-loop containing nucleoside triphosphate hydrolases"/>
    <property type="match status" value="1"/>
</dbReference>
<feature type="region of interest" description="Disordered" evidence="1">
    <location>
        <begin position="579"/>
        <end position="608"/>
    </location>
</feature>